<accession>H9VHL6</accession>
<dbReference type="PANTHER" id="PTHR21596:SF3">
    <property type="entry name" value="FACTOR OF DNA METHYLATION 1-RELATED"/>
    <property type="match status" value="1"/>
</dbReference>
<dbReference type="PANTHER" id="PTHR21596">
    <property type="entry name" value="RIBONUCLEASE P SUBUNIT P38"/>
    <property type="match status" value="1"/>
</dbReference>
<evidence type="ECO:0000259" key="2">
    <source>
        <dbReference type="Pfam" id="PF03469"/>
    </source>
</evidence>
<evidence type="ECO:0000313" key="5">
    <source>
        <dbReference type="EMBL" id="AFG49261.1"/>
    </source>
</evidence>
<dbReference type="EMBL" id="FJ065515">
    <property type="protein sequence ID" value="AFG49261.1"/>
    <property type="molecule type" value="Genomic_DNA"/>
</dbReference>
<dbReference type="AlphaFoldDB" id="H9VHL6"/>
<dbReference type="InterPro" id="IPR045177">
    <property type="entry name" value="FDM1-5/IDN2"/>
</dbReference>
<dbReference type="EMBL" id="FJ065518">
    <property type="protein sequence ID" value="AFG49262.1"/>
    <property type="molecule type" value="Genomic_DNA"/>
</dbReference>
<organism evidence="3">
    <name type="scientific">Pinus taeda</name>
    <name type="common">Loblolly pine</name>
    <dbReference type="NCBI Taxonomy" id="3352"/>
    <lineage>
        <taxon>Eukaryota</taxon>
        <taxon>Viridiplantae</taxon>
        <taxon>Streptophyta</taxon>
        <taxon>Embryophyta</taxon>
        <taxon>Tracheophyta</taxon>
        <taxon>Spermatophyta</taxon>
        <taxon>Pinopsida</taxon>
        <taxon>Pinidae</taxon>
        <taxon>Conifers I</taxon>
        <taxon>Pinales</taxon>
        <taxon>Pinaceae</taxon>
        <taxon>Pinus</taxon>
        <taxon>Pinus subgen. Pinus</taxon>
    </lineage>
</organism>
<sequence length="148" mass="17338">SNSDHIKKIETLESELQEKNDEMESLQDMNQQLMCKEREVNDELQLARKAAIEILNEGVPANSQIVVKRMGDLDPEAWRGACQRKFASNWQTKYAEMHSLWEDYLRDPSWYPFKVVPVLGDTEKHELVVNEDDEKLRDLRIEMGKEVC</sequence>
<keyword evidence="1" id="KW-0175">Coiled coil</keyword>
<dbReference type="EMBL" id="FJ065513">
    <property type="protein sequence ID" value="AFG49259.1"/>
    <property type="molecule type" value="Genomic_DNA"/>
</dbReference>
<dbReference type="EMBL" id="FJ065517">
    <property type="protein sequence ID" value="AFG49260.1"/>
    <property type="molecule type" value="Genomic_DNA"/>
</dbReference>
<feature type="coiled-coil region" evidence="1">
    <location>
        <begin position="2"/>
        <end position="46"/>
    </location>
</feature>
<reference evidence="3" key="1">
    <citation type="submission" date="2008-08" db="EMBL/GenBank/DDBJ databases">
        <title>Nucleotide Diversity and Divergence in the Loblolly Pine Gene Space.</title>
        <authorList>
            <person name="Neale D.B."/>
            <person name="Wegrzyn J.L."/>
            <person name="Lee J.M."/>
            <person name="Eckert A.J."/>
            <person name="Liechty J.D."/>
            <person name="Stevens K.A."/>
            <person name="Langley C.H."/>
        </authorList>
    </citation>
    <scope>NUCLEOTIDE SEQUENCE</scope>
    <source>
        <strain evidence="4">1351</strain>
        <strain evidence="5">1355</strain>
        <strain evidence="6">1356</strain>
        <strain evidence="3">1367</strain>
        <tissue evidence="3">Megagametophyte</tissue>
    </source>
</reference>
<evidence type="ECO:0000313" key="3">
    <source>
        <dbReference type="EMBL" id="AFG49259.1"/>
    </source>
</evidence>
<dbReference type="InterPro" id="IPR005379">
    <property type="entry name" value="FDM1-5/IDN2_XH"/>
</dbReference>
<evidence type="ECO:0000256" key="1">
    <source>
        <dbReference type="SAM" id="Coils"/>
    </source>
</evidence>
<gene>
    <name evidence="3" type="ORF">0_18461_01</name>
</gene>
<dbReference type="GO" id="GO:0080188">
    <property type="term" value="P:gene silencing by siRNA-directed DNA methylation"/>
    <property type="evidence" value="ECO:0007669"/>
    <property type="project" value="InterPro"/>
</dbReference>
<feature type="non-terminal residue" evidence="3">
    <location>
        <position position="148"/>
    </location>
</feature>
<feature type="domain" description="Factor of DNA methylation 1-5/IDN2" evidence="2">
    <location>
        <begin position="68"/>
        <end position="148"/>
    </location>
</feature>
<evidence type="ECO:0000313" key="6">
    <source>
        <dbReference type="EMBL" id="AFG49262.1"/>
    </source>
</evidence>
<feature type="non-terminal residue" evidence="3">
    <location>
        <position position="1"/>
    </location>
</feature>
<evidence type="ECO:0000313" key="4">
    <source>
        <dbReference type="EMBL" id="AFG49260.1"/>
    </source>
</evidence>
<name>H9VHL6_PINTA</name>
<protein>
    <recommendedName>
        <fullName evidence="2">Factor of DNA methylation 1-5/IDN2 domain-containing protein</fullName>
    </recommendedName>
</protein>
<proteinExistence type="predicted"/>
<dbReference type="Pfam" id="PF03469">
    <property type="entry name" value="XH"/>
    <property type="match status" value="1"/>
</dbReference>